<evidence type="ECO:0000256" key="14">
    <source>
        <dbReference type="PROSITE-ProRule" id="PRU00460"/>
    </source>
</evidence>
<dbReference type="Pfam" id="PF00431">
    <property type="entry name" value="CUB"/>
    <property type="match status" value="1"/>
</dbReference>
<dbReference type="InterPro" id="IPR035914">
    <property type="entry name" value="Sperma_CUB_dom_sf"/>
</dbReference>
<evidence type="ECO:0000256" key="3">
    <source>
        <dbReference type="ARBA" id="ARBA00022536"/>
    </source>
</evidence>
<keyword evidence="8 15" id="KW-0472">Membrane</keyword>
<keyword evidence="5 16" id="KW-0732">Signal</keyword>
<feature type="disulfide bond" evidence="14">
    <location>
        <begin position="911"/>
        <end position="925"/>
    </location>
</feature>
<dbReference type="PROSITE" id="PS01248">
    <property type="entry name" value="EGF_LAM_1"/>
    <property type="match status" value="1"/>
</dbReference>
<evidence type="ECO:0000256" key="4">
    <source>
        <dbReference type="ARBA" id="ARBA00022692"/>
    </source>
</evidence>
<evidence type="ECO:0000313" key="20">
    <source>
        <dbReference type="Proteomes" id="UP000095287"/>
    </source>
</evidence>
<feature type="domain" description="EGF-like" evidence="18">
    <location>
        <begin position="204"/>
        <end position="241"/>
    </location>
</feature>
<dbReference type="PANTHER" id="PTHR46376">
    <property type="entry name" value="LEUCINE-ZIPPER-LIKE TRANSCRIPTIONAL REGULATOR 1"/>
    <property type="match status" value="1"/>
</dbReference>
<keyword evidence="2" id="KW-0880">Kelch repeat</keyword>
<evidence type="ECO:0000256" key="7">
    <source>
        <dbReference type="ARBA" id="ARBA00022989"/>
    </source>
</evidence>
<keyword evidence="9 13" id="KW-1015">Disulfide bond</keyword>
<dbReference type="InterPro" id="IPR016201">
    <property type="entry name" value="PSI"/>
</dbReference>
<dbReference type="Pfam" id="PF01437">
    <property type="entry name" value="PSI"/>
    <property type="match status" value="1"/>
</dbReference>
<evidence type="ECO:0000256" key="5">
    <source>
        <dbReference type="ARBA" id="ARBA00022729"/>
    </source>
</evidence>
<dbReference type="Gene3D" id="2.10.25.10">
    <property type="entry name" value="Laminin"/>
    <property type="match status" value="4"/>
</dbReference>
<feature type="disulfide bond" evidence="13">
    <location>
        <begin position="231"/>
        <end position="240"/>
    </location>
</feature>
<dbReference type="SMART" id="SM00180">
    <property type="entry name" value="EGF_Lam"/>
    <property type="match status" value="2"/>
</dbReference>
<feature type="domain" description="EGF-like" evidence="18">
    <location>
        <begin position="32"/>
        <end position="63"/>
    </location>
</feature>
<dbReference type="SMART" id="SM00423">
    <property type="entry name" value="PSI"/>
    <property type="match status" value="3"/>
</dbReference>
<dbReference type="InterPro" id="IPR056732">
    <property type="entry name" value="GBD_ATRN"/>
</dbReference>
<dbReference type="SMART" id="SM00612">
    <property type="entry name" value="Kelch"/>
    <property type="match status" value="3"/>
</dbReference>
<dbReference type="GO" id="GO:0005794">
    <property type="term" value="C:Golgi apparatus"/>
    <property type="evidence" value="ECO:0007669"/>
    <property type="project" value="TreeGrafter"/>
</dbReference>
<dbReference type="InterPro" id="IPR051568">
    <property type="entry name" value="LZTR1/Attractin"/>
</dbReference>
<proteinExistence type="predicted"/>
<dbReference type="PROSITE" id="PS00022">
    <property type="entry name" value="EGF_1"/>
    <property type="match status" value="2"/>
</dbReference>
<dbReference type="InterPro" id="IPR000742">
    <property type="entry name" value="EGF"/>
</dbReference>
<evidence type="ECO:0000256" key="1">
    <source>
        <dbReference type="ARBA" id="ARBA00004167"/>
    </source>
</evidence>
<dbReference type="SMART" id="SM00042">
    <property type="entry name" value="CUB"/>
    <property type="match status" value="1"/>
</dbReference>
<feature type="disulfide bond" evidence="13">
    <location>
        <begin position="53"/>
        <end position="62"/>
    </location>
</feature>
<dbReference type="Gene3D" id="2.60.120.290">
    <property type="entry name" value="Spermadhesin, CUB domain"/>
    <property type="match status" value="1"/>
</dbReference>
<sequence length="1247" mass="138181">MWLPVNYSVHLLFLYLLTLDVDASFDVQKPILSTKCDKRCLNGGSCANGSCVCLPGWTGPQCQYCFGRVIKNDTTSGFITSSAQNYAPSSRCTWIIDSPNNKSVLNIKLERFQTECSWDHVYIYDGDSVYGNQLGAFSGDMSDVSITAKTGKALIYFTSDLAHQMGGFNISYTQEDCMENCSGNGDCRNHKCICHPGYTGEACEHEICSNADGAKACQNGGSCGPNGTCKCKIYFHGERCQEDKGNAVLDQMMTTGTPPEGIAGHAAILMGDSIWIFGGASFKKHHSFKQIYVYNTVKSSWVVKTSNNTPPRPRYDHSVVQYKDLVYIYGGVTSEGNTTNELWSFNTTTLQWTMETASNNSYMAFPQAVAGHTAHVINNEMYVFFGYNIFSGFVHRVQIYSFDSGMWHQGDEHPYIEGRYGHSSVLYSDNQHKDMVIIYGGYNAPPGTFTYAISDQILFYDYVSQSWTVIKNTKVPLFRHSATLINGIMIVIGGNGHNESNDSNPAVHTDCYSSTIYAFDVSCQEWFPIKVKQNELLARYAHAAVSSDDHVFVIGGFNSRMLRDVVRFKPADCKAIRDPDKCRLMRDGTKCIFVTKQCTRAQPFVSYASIFSLAKNEEQKGGPTCGLSQRKYGYSCGERKDCASCFAQSGCVWCTGTVPGAGADCVSAGTGCVDGSSPADFRDCRLSRLSTVRSCSLAHNCYGCRQMSHCSWFTIDTRHTCISVQEEALIISEQQRRQAERLSSISRPIPTLIYTSTNQTCPAPCAAYSNCQGCMEARSQCMWCPNAQRCVSLDTYMISFPFGQCHSYVTVGNNQNQNLCKRDPVDCRVQKTCTECQLVGAGCGWCDDGSDTGLGMCLQGSAERPLNATCPPHRWYYTGQPKCQCNGHSKCDANGKCNCEHNTKGPNCGTCAPGFYGEPENGGTCKRCECYDPEATCNPVTGDCYCTAKGVTGTKCEKCEPKYYGDPKNGKPCLYDLSVDFIFTFKIDTDDIKDKYVKEINFFSIPCKKDTDVQFTIVCDGDSGAKVSINMTSSVFEGHSGHTQRTLAPTRCDKNGLRRTYVPSDPLYPFGTDTNTTFLVKVDSFSTPIRIQISFAQSPPINWVLFFVIFAACFIVLLVVAGLLWMIKLRVEVYRRNQRRYDEIEQMASRPFASVRLELASHEKNPMATPVSVEPLSNYRYGIYTLAVRLPTGGKQFTPHGTSGLAVASALCLLNQSQLAVLQAPDSSESGRNRKNNFRRFFPFMRS</sequence>
<feature type="transmembrane region" description="Helical" evidence="15">
    <location>
        <begin position="1103"/>
        <end position="1127"/>
    </location>
</feature>
<keyword evidence="20" id="KW-1185">Reference proteome</keyword>
<dbReference type="WBParaSite" id="L893_g18101.t1">
    <property type="protein sequence ID" value="L893_g18101.t1"/>
    <property type="gene ID" value="L893_g18101"/>
</dbReference>
<feature type="signal peptide" evidence="16">
    <location>
        <begin position="1"/>
        <end position="23"/>
    </location>
</feature>
<dbReference type="PROSITE" id="PS01180">
    <property type="entry name" value="CUB"/>
    <property type="match status" value="1"/>
</dbReference>
<dbReference type="SUPFAM" id="SSF49854">
    <property type="entry name" value="Spermadhesin, CUB domain"/>
    <property type="match status" value="1"/>
</dbReference>
<comment type="subcellular location">
    <subcellularLocation>
        <location evidence="1">Membrane</location>
        <topology evidence="1">Single-pass membrane protein</topology>
    </subcellularLocation>
</comment>
<evidence type="ECO:0000256" key="12">
    <source>
        <dbReference type="PROSITE-ProRule" id="PRU00059"/>
    </source>
</evidence>
<dbReference type="Gene3D" id="2.120.10.80">
    <property type="entry name" value="Kelch-type beta propeller"/>
    <property type="match status" value="2"/>
</dbReference>
<feature type="disulfide bond" evidence="13">
    <location>
        <begin position="36"/>
        <end position="46"/>
    </location>
</feature>
<dbReference type="CDD" id="cd00041">
    <property type="entry name" value="CUB"/>
    <property type="match status" value="1"/>
</dbReference>
<evidence type="ECO:0000259" key="18">
    <source>
        <dbReference type="PROSITE" id="PS50026"/>
    </source>
</evidence>
<dbReference type="Pfam" id="PF24973">
    <property type="entry name" value="EGF_LMN_ATRN"/>
    <property type="match status" value="1"/>
</dbReference>
<evidence type="ECO:0000259" key="17">
    <source>
        <dbReference type="PROSITE" id="PS01180"/>
    </source>
</evidence>
<evidence type="ECO:0000256" key="2">
    <source>
        <dbReference type="ARBA" id="ARBA00022441"/>
    </source>
</evidence>
<evidence type="ECO:0000256" key="13">
    <source>
        <dbReference type="PROSITE-ProRule" id="PRU00076"/>
    </source>
</evidence>
<dbReference type="PROSITE" id="PS50027">
    <property type="entry name" value="EGF_LAM_2"/>
    <property type="match status" value="2"/>
</dbReference>
<dbReference type="InterPro" id="IPR000859">
    <property type="entry name" value="CUB_dom"/>
</dbReference>
<evidence type="ECO:0000256" key="10">
    <source>
        <dbReference type="ARBA" id="ARBA00023180"/>
    </source>
</evidence>
<protein>
    <submittedName>
        <fullName evidence="21">CUB domain-containing protein</fullName>
    </submittedName>
</protein>
<dbReference type="PANTHER" id="PTHR46376:SF2">
    <property type="entry name" value="DISTRACTED, ISOFORM B"/>
    <property type="match status" value="1"/>
</dbReference>
<reference evidence="21" key="1">
    <citation type="submission" date="2016-11" db="UniProtKB">
        <authorList>
            <consortium name="WormBaseParasite"/>
        </authorList>
    </citation>
    <scope>IDENTIFICATION</scope>
</reference>
<keyword evidence="6" id="KW-0677">Repeat</keyword>
<feature type="disulfide bond" evidence="14">
    <location>
        <begin position="899"/>
        <end position="908"/>
    </location>
</feature>
<keyword evidence="3 13" id="KW-0245">EGF-like domain</keyword>
<dbReference type="GO" id="GO:0016020">
    <property type="term" value="C:membrane"/>
    <property type="evidence" value="ECO:0007669"/>
    <property type="project" value="UniProtKB-SubCell"/>
</dbReference>
<evidence type="ECO:0000256" key="6">
    <source>
        <dbReference type="ARBA" id="ARBA00022737"/>
    </source>
</evidence>
<feature type="domain" description="Laminin EGF-like" evidence="19">
    <location>
        <begin position="883"/>
        <end position="927"/>
    </location>
</feature>
<dbReference type="PROSITE" id="PS50026">
    <property type="entry name" value="EGF_3"/>
    <property type="match status" value="2"/>
</dbReference>
<evidence type="ECO:0000259" key="19">
    <source>
        <dbReference type="PROSITE" id="PS50027"/>
    </source>
</evidence>
<feature type="disulfide bond" evidence="12">
    <location>
        <begin position="65"/>
        <end position="92"/>
    </location>
</feature>
<dbReference type="AlphaFoldDB" id="A0A1I7YNI1"/>
<feature type="domain" description="Laminin EGF-like" evidence="19">
    <location>
        <begin position="928"/>
        <end position="975"/>
    </location>
</feature>
<dbReference type="Pfam" id="PF24981">
    <property type="entry name" value="Beta-prop_ATRN-LZTR1"/>
    <property type="match status" value="1"/>
</dbReference>
<dbReference type="CDD" id="cd00055">
    <property type="entry name" value="EGF_Lam"/>
    <property type="match status" value="2"/>
</dbReference>
<keyword evidence="10" id="KW-0325">Glycoprotein</keyword>
<accession>A0A1I7YNI1</accession>
<name>A0A1I7YNI1_9BILA</name>
<evidence type="ECO:0000256" key="15">
    <source>
        <dbReference type="SAM" id="Phobius"/>
    </source>
</evidence>
<dbReference type="Pfam" id="PF24972">
    <property type="entry name" value="GBD_ATRN"/>
    <property type="match status" value="1"/>
</dbReference>
<keyword evidence="11 14" id="KW-0424">Laminin EGF-like domain</keyword>
<keyword evidence="4 15" id="KW-0812">Transmembrane</keyword>
<feature type="domain" description="CUB" evidence="17">
    <location>
        <begin position="65"/>
        <end position="175"/>
    </location>
</feature>
<dbReference type="InterPro" id="IPR015915">
    <property type="entry name" value="Kelch-typ_b-propeller"/>
</dbReference>
<dbReference type="InterPro" id="IPR006652">
    <property type="entry name" value="Kelch_1"/>
</dbReference>
<dbReference type="Pfam" id="PF00053">
    <property type="entry name" value="EGF_laminin"/>
    <property type="match status" value="1"/>
</dbReference>
<dbReference type="InterPro" id="IPR056737">
    <property type="entry name" value="Beta-prop_ATRN-MKLN-like"/>
</dbReference>
<dbReference type="SUPFAM" id="SSF57196">
    <property type="entry name" value="EGF/Laminin"/>
    <property type="match status" value="1"/>
</dbReference>
<dbReference type="InterPro" id="IPR002049">
    <property type="entry name" value="LE_dom"/>
</dbReference>
<keyword evidence="7 15" id="KW-1133">Transmembrane helix</keyword>
<dbReference type="SUPFAM" id="SSF117281">
    <property type="entry name" value="Kelch motif"/>
    <property type="match status" value="1"/>
</dbReference>
<evidence type="ECO:0000256" key="16">
    <source>
        <dbReference type="SAM" id="SignalP"/>
    </source>
</evidence>
<dbReference type="InterPro" id="IPR002165">
    <property type="entry name" value="Plexin_repeat"/>
</dbReference>
<dbReference type="SMART" id="SM00181">
    <property type="entry name" value="EGF"/>
    <property type="match status" value="4"/>
</dbReference>
<dbReference type="Proteomes" id="UP000095287">
    <property type="component" value="Unplaced"/>
</dbReference>
<evidence type="ECO:0000313" key="21">
    <source>
        <dbReference type="WBParaSite" id="L893_g18101.t1"/>
    </source>
</evidence>
<feature type="disulfide bond" evidence="14">
    <location>
        <begin position="959"/>
        <end position="973"/>
    </location>
</feature>
<organism evidence="20 21">
    <name type="scientific">Steinernema glaseri</name>
    <dbReference type="NCBI Taxonomy" id="37863"/>
    <lineage>
        <taxon>Eukaryota</taxon>
        <taxon>Metazoa</taxon>
        <taxon>Ecdysozoa</taxon>
        <taxon>Nematoda</taxon>
        <taxon>Chromadorea</taxon>
        <taxon>Rhabditida</taxon>
        <taxon>Tylenchina</taxon>
        <taxon>Panagrolaimomorpha</taxon>
        <taxon>Strongyloidoidea</taxon>
        <taxon>Steinernematidae</taxon>
        <taxon>Steinernema</taxon>
    </lineage>
</organism>
<evidence type="ECO:0000256" key="8">
    <source>
        <dbReference type="ARBA" id="ARBA00023136"/>
    </source>
</evidence>
<feature type="chain" id="PRO_5009312399" evidence="16">
    <location>
        <begin position="24"/>
        <end position="1247"/>
    </location>
</feature>
<evidence type="ECO:0000256" key="9">
    <source>
        <dbReference type="ARBA" id="ARBA00023157"/>
    </source>
</evidence>
<dbReference type="InterPro" id="IPR056863">
    <property type="entry name" value="LMN_ATRN_NET-like_EGF"/>
</dbReference>
<comment type="caution">
    <text evidence="13">Lacks conserved residue(s) required for the propagation of feature annotation.</text>
</comment>
<evidence type="ECO:0000256" key="11">
    <source>
        <dbReference type="ARBA" id="ARBA00023292"/>
    </source>
</evidence>